<dbReference type="InterPro" id="IPR000477">
    <property type="entry name" value="RT_dom"/>
</dbReference>
<evidence type="ECO:0000259" key="2">
    <source>
        <dbReference type="Pfam" id="PF00078"/>
    </source>
</evidence>
<protein>
    <submittedName>
        <fullName evidence="3">Cysteine-rich receptor-like protein kinase</fullName>
    </submittedName>
</protein>
<keyword evidence="3" id="KW-0675">Receptor</keyword>
<feature type="domain" description="Reverse transcriptase" evidence="2">
    <location>
        <begin position="1"/>
        <end position="77"/>
    </location>
</feature>
<sequence>VDFEKAYDSVDWGYLDAVMGIMSFLVLWRKWIKECVCTATVSVLVNGSPTDEFPLERGLRQGYPLSPFLFLLVAKGLNVLMQAMVENHFFSSWANVRALRAVLVLFEMMSDLKERFLSFIWAFPLVVIRDVWVFGNRC</sequence>
<proteinExistence type="predicted"/>
<keyword evidence="3" id="KW-0808">Transferase</keyword>
<keyword evidence="1" id="KW-0812">Transmembrane</keyword>
<evidence type="ECO:0000313" key="4">
    <source>
        <dbReference type="Proteomes" id="UP000265520"/>
    </source>
</evidence>
<evidence type="ECO:0000313" key="3">
    <source>
        <dbReference type="EMBL" id="MCH97930.1"/>
    </source>
</evidence>
<dbReference type="PANTHER" id="PTHR46890:SF48">
    <property type="entry name" value="RNA-DIRECTED DNA POLYMERASE"/>
    <property type="match status" value="1"/>
</dbReference>
<dbReference type="EMBL" id="LXQA010036282">
    <property type="protein sequence ID" value="MCH97930.1"/>
    <property type="molecule type" value="Genomic_DNA"/>
</dbReference>
<dbReference type="InterPro" id="IPR052343">
    <property type="entry name" value="Retrotransposon-Effector_Assoc"/>
</dbReference>
<reference evidence="3 4" key="1">
    <citation type="journal article" date="2018" name="Front. Plant Sci.">
        <title>Red Clover (Trifolium pratense) and Zigzag Clover (T. medium) - A Picture of Genomic Similarities and Differences.</title>
        <authorList>
            <person name="Dluhosova J."/>
            <person name="Istvanek J."/>
            <person name="Nedelnik J."/>
            <person name="Repkova J."/>
        </authorList>
    </citation>
    <scope>NUCLEOTIDE SEQUENCE [LARGE SCALE GENOMIC DNA]</scope>
    <source>
        <strain evidence="4">cv. 10/8</strain>
        <tissue evidence="3">Leaf</tissue>
    </source>
</reference>
<comment type="caution">
    <text evidence="3">The sequence shown here is derived from an EMBL/GenBank/DDBJ whole genome shotgun (WGS) entry which is preliminary data.</text>
</comment>
<feature type="transmembrane region" description="Helical" evidence="1">
    <location>
        <begin position="116"/>
        <end position="135"/>
    </location>
</feature>
<gene>
    <name evidence="3" type="ORF">A2U01_0018927</name>
</gene>
<dbReference type="Pfam" id="PF00078">
    <property type="entry name" value="RVT_1"/>
    <property type="match status" value="1"/>
</dbReference>
<accession>A0A392NDL9</accession>
<feature type="non-terminal residue" evidence="3">
    <location>
        <position position="1"/>
    </location>
</feature>
<keyword evidence="4" id="KW-1185">Reference proteome</keyword>
<dbReference type="AlphaFoldDB" id="A0A392NDL9"/>
<dbReference type="PANTHER" id="PTHR46890">
    <property type="entry name" value="NON-LTR RETROLELEMENT REVERSE TRANSCRIPTASE-LIKE PROTEIN-RELATED"/>
    <property type="match status" value="1"/>
</dbReference>
<keyword evidence="1" id="KW-1133">Transmembrane helix</keyword>
<evidence type="ECO:0000256" key="1">
    <source>
        <dbReference type="SAM" id="Phobius"/>
    </source>
</evidence>
<keyword evidence="1" id="KW-0472">Membrane</keyword>
<organism evidence="3 4">
    <name type="scientific">Trifolium medium</name>
    <dbReference type="NCBI Taxonomy" id="97028"/>
    <lineage>
        <taxon>Eukaryota</taxon>
        <taxon>Viridiplantae</taxon>
        <taxon>Streptophyta</taxon>
        <taxon>Embryophyta</taxon>
        <taxon>Tracheophyta</taxon>
        <taxon>Spermatophyta</taxon>
        <taxon>Magnoliopsida</taxon>
        <taxon>eudicotyledons</taxon>
        <taxon>Gunneridae</taxon>
        <taxon>Pentapetalae</taxon>
        <taxon>rosids</taxon>
        <taxon>fabids</taxon>
        <taxon>Fabales</taxon>
        <taxon>Fabaceae</taxon>
        <taxon>Papilionoideae</taxon>
        <taxon>50 kb inversion clade</taxon>
        <taxon>NPAAA clade</taxon>
        <taxon>Hologalegina</taxon>
        <taxon>IRL clade</taxon>
        <taxon>Trifolieae</taxon>
        <taxon>Trifolium</taxon>
    </lineage>
</organism>
<dbReference type="Proteomes" id="UP000265520">
    <property type="component" value="Unassembled WGS sequence"/>
</dbReference>
<keyword evidence="3" id="KW-0418">Kinase</keyword>
<dbReference type="GO" id="GO:0016301">
    <property type="term" value="F:kinase activity"/>
    <property type="evidence" value="ECO:0007669"/>
    <property type="project" value="UniProtKB-KW"/>
</dbReference>
<name>A0A392NDL9_9FABA</name>
<feature type="transmembrane region" description="Helical" evidence="1">
    <location>
        <begin position="12"/>
        <end position="28"/>
    </location>
</feature>